<accession>A0A346LU80</accession>
<dbReference type="Proteomes" id="UP000263690">
    <property type="component" value="Segment"/>
</dbReference>
<proteinExistence type="predicted"/>
<protein>
    <submittedName>
        <fullName evidence="1">Uncharacterized protein</fullName>
    </submittedName>
</protein>
<organism evidence="1">
    <name type="scientific">Sulfolobus filamentous virus 1</name>
    <name type="common">SFV1</name>
    <name type="synonym">Sulfolobus virus SFV-1</name>
    <dbReference type="NCBI Taxonomy" id="2304198"/>
    <lineage>
        <taxon>Viruses</taxon>
        <taxon>Adnaviria</taxon>
        <taxon>Zilligvirae</taxon>
        <taxon>Taleaviricota</taxon>
        <taxon>Tokiviricetes</taxon>
        <taxon>Ligamenvirales</taxon>
        <taxon>Lipothrixviridae</taxon>
        <taxon>Alphalipothrixvirus</taxon>
        <taxon>Alphalipothrixvirus beppuense</taxon>
    </lineage>
</organism>
<evidence type="ECO:0000313" key="2">
    <source>
        <dbReference type="Proteomes" id="UP000263690"/>
    </source>
</evidence>
<dbReference type="EMBL" id="MH447526">
    <property type="protein sequence ID" value="AXQ00123.1"/>
    <property type="molecule type" value="Genomic_DNA"/>
</dbReference>
<name>A0A346LU80_SUFV1</name>
<organismHost>
    <name type="scientific">Saccharolobus shibatae</name>
    <dbReference type="NCBI Taxonomy" id="2286"/>
</organismHost>
<evidence type="ECO:0000313" key="1">
    <source>
        <dbReference type="EMBL" id="AXQ00123.1"/>
    </source>
</evidence>
<gene>
    <name evidence="1" type="ORF">SFV1gp41</name>
</gene>
<keyword evidence="2" id="KW-1185">Reference proteome</keyword>
<reference evidence="1" key="1">
    <citation type="journal article" date="2018" name="Nat. Commun.">
        <title>Structural conservation in a membrane-enveloped filamentous virus infecting a hyperthermophilic acidophile.</title>
        <authorList>
            <person name="Liu Y."/>
            <person name="Osinski T."/>
            <person name="Wang F."/>
            <person name="Krupovic M."/>
            <person name="Schouten S."/>
            <person name="Kasson P."/>
            <person name="Prangishvili D."/>
            <person name="Egelman E.H."/>
        </authorList>
    </citation>
    <scope>NUCLEOTIDE SEQUENCE [LARGE SCALE GENOMIC DNA]</scope>
    <source>
        <strain evidence="1">S48</strain>
    </source>
</reference>
<sequence>MKVKIDGIVRIKQQGKVLYEIKNNINFTSLLSVLYKVFTNSPPSGSSKPTVYMEGIYVTMTYSNFVWTGTFSLIANVKVTSLLLYATFNGFQFLASQVNTTLYLSPGTYTIEWIWIVDDPVGLVKRILNFGFSGTYKSYSIASGTCTSLQSVIVQQSNITFLFSCFETTSTTYTNFTITFDTTNSAGTTYVSTTTLPFALQFKLNAPNTLLVPFTIQFA</sequence>